<dbReference type="GO" id="GO:0016405">
    <property type="term" value="F:CoA-ligase activity"/>
    <property type="evidence" value="ECO:0007669"/>
    <property type="project" value="TreeGrafter"/>
</dbReference>
<proteinExistence type="predicted"/>
<dbReference type="Proteomes" id="UP000310039">
    <property type="component" value="Unassembled WGS sequence"/>
</dbReference>
<reference evidence="2 3" key="1">
    <citation type="submission" date="2018-10" db="EMBL/GenBank/DDBJ databases">
        <title>Fifty Aureobasidium pullulans genomes reveal a recombining polyextremotolerant generalist.</title>
        <authorList>
            <person name="Gostincar C."/>
            <person name="Turk M."/>
            <person name="Zajc J."/>
            <person name="Gunde-Cimerman N."/>
        </authorList>
    </citation>
    <scope>NUCLEOTIDE SEQUENCE [LARGE SCALE GENOMIC DNA]</scope>
    <source>
        <strain evidence="2 3">EXF-3403</strain>
    </source>
</reference>
<dbReference type="PANTHER" id="PTHR24096">
    <property type="entry name" value="LONG-CHAIN-FATTY-ACID--COA LIGASE"/>
    <property type="match status" value="1"/>
</dbReference>
<dbReference type="InterPro" id="IPR042099">
    <property type="entry name" value="ANL_N_sf"/>
</dbReference>
<comment type="caution">
    <text evidence="2">The sequence shown here is derived from an EMBL/GenBank/DDBJ whole genome shotgun (WGS) entry which is preliminary data.</text>
</comment>
<sequence length="579" mass="62722">MNGNKNLYAKLDGGDAIPIKKSIWTTFTTVAKEKPDHVAVVSRSQPSDLLASVVGKTSNNSKVSLEWTYAQLAQGALNIASVMKSYGVRRNSVLLAFLPPVCAEWSLLWWTANCLGVTLVTIDKRALEPARVDELTFYIRSLQPESVVVYESQDAAAVDDICAELQHSIKSKVTLDAGDGTAGWTGLATFDSSVDSNDHAVDTNDTDYDRTAVILYTSGTSTGQPKGCPLTEKNLVFGWLISKPFSSKVTGVATRIIMMFANSRAINLQMCSKCWLIGGTVVYLSTGFTPEGVLSTTKQEAITDSIIIPPMLGAIVSHPTFSKESVKSVDRVFVGGDMAMAELQDVVTENFVNAQIVSVYGMTEGLGVVGWPDTRVPTRIPVSMGLLAQGSILPGSVLKIVDDDGAVTKREETGDIHIMSPVMIESYRDNMAADTFYEDEEGRWFKTGDVGFIDKKDHFYVLGRKKDIIKRLGVPVPPILLENVLASFGGVQASVIGLPNRRLGAEIVAVVSNVSKATPQELKNLVVEHLGPDYALSKVFALQELGMQEFPVNVTGKVMKIELRKAVEGLLSRESGRCS</sequence>
<dbReference type="Gene3D" id="3.40.50.12780">
    <property type="entry name" value="N-terminal domain of ligase-like"/>
    <property type="match status" value="1"/>
</dbReference>
<dbReference type="InterPro" id="IPR045851">
    <property type="entry name" value="AMP-bd_C_sf"/>
</dbReference>
<name>A0A4S9XFV1_AURPU</name>
<organism evidence="2 3">
    <name type="scientific">Aureobasidium pullulans</name>
    <name type="common">Black yeast</name>
    <name type="synonym">Pullularia pullulans</name>
    <dbReference type="NCBI Taxonomy" id="5580"/>
    <lineage>
        <taxon>Eukaryota</taxon>
        <taxon>Fungi</taxon>
        <taxon>Dikarya</taxon>
        <taxon>Ascomycota</taxon>
        <taxon>Pezizomycotina</taxon>
        <taxon>Dothideomycetes</taxon>
        <taxon>Dothideomycetidae</taxon>
        <taxon>Dothideales</taxon>
        <taxon>Saccotheciaceae</taxon>
        <taxon>Aureobasidium</taxon>
    </lineage>
</organism>
<evidence type="ECO:0000259" key="1">
    <source>
        <dbReference type="Pfam" id="PF00501"/>
    </source>
</evidence>
<dbReference type="InterPro" id="IPR000873">
    <property type="entry name" value="AMP-dep_synth/lig_dom"/>
</dbReference>
<feature type="domain" description="AMP-dependent synthetase/ligase" evidence="1">
    <location>
        <begin position="29"/>
        <end position="427"/>
    </location>
</feature>
<accession>A0A4S9XFV1</accession>
<dbReference type="AlphaFoldDB" id="A0A4S9XFV1"/>
<evidence type="ECO:0000313" key="2">
    <source>
        <dbReference type="EMBL" id="THZ76804.1"/>
    </source>
</evidence>
<evidence type="ECO:0000313" key="3">
    <source>
        <dbReference type="Proteomes" id="UP000310039"/>
    </source>
</evidence>
<protein>
    <submittedName>
        <fullName evidence="2">Acetyl-CoA synthetase-like protein</fullName>
    </submittedName>
</protein>
<dbReference type="SUPFAM" id="SSF56801">
    <property type="entry name" value="Acetyl-CoA synthetase-like"/>
    <property type="match status" value="1"/>
</dbReference>
<gene>
    <name evidence="2" type="ORF">D6C84_08701</name>
</gene>
<dbReference type="EMBL" id="QZBT01000184">
    <property type="protein sequence ID" value="THZ76804.1"/>
    <property type="molecule type" value="Genomic_DNA"/>
</dbReference>
<dbReference type="Gene3D" id="3.30.300.30">
    <property type="match status" value="1"/>
</dbReference>
<dbReference type="Pfam" id="PF00501">
    <property type="entry name" value="AMP-binding"/>
    <property type="match status" value="1"/>
</dbReference>